<dbReference type="AlphaFoldDB" id="A0A9N9NB70"/>
<reference evidence="2" key="1">
    <citation type="submission" date="2021-06" db="EMBL/GenBank/DDBJ databases">
        <authorList>
            <person name="Kallberg Y."/>
            <person name="Tangrot J."/>
            <person name="Rosling A."/>
        </authorList>
    </citation>
    <scope>NUCLEOTIDE SEQUENCE</scope>
    <source>
        <strain evidence="2">IN212</strain>
    </source>
</reference>
<dbReference type="Proteomes" id="UP000789396">
    <property type="component" value="Unassembled WGS sequence"/>
</dbReference>
<accession>A0A9N9NB70</accession>
<feature type="compositionally biased region" description="Polar residues" evidence="1">
    <location>
        <begin position="36"/>
        <end position="46"/>
    </location>
</feature>
<proteinExistence type="predicted"/>
<feature type="non-terminal residue" evidence="2">
    <location>
        <position position="61"/>
    </location>
</feature>
<keyword evidence="3" id="KW-1185">Reference proteome</keyword>
<name>A0A9N9NB70_9GLOM</name>
<sequence length="61" mass="7007">SWDAVAEDFKHHQKNGLTIPPVLENRSEKFSPYPPKNSTVISSGNRTIPEKNTFNLERIRN</sequence>
<organism evidence="2 3">
    <name type="scientific">Racocetra fulgida</name>
    <dbReference type="NCBI Taxonomy" id="60492"/>
    <lineage>
        <taxon>Eukaryota</taxon>
        <taxon>Fungi</taxon>
        <taxon>Fungi incertae sedis</taxon>
        <taxon>Mucoromycota</taxon>
        <taxon>Glomeromycotina</taxon>
        <taxon>Glomeromycetes</taxon>
        <taxon>Diversisporales</taxon>
        <taxon>Gigasporaceae</taxon>
        <taxon>Racocetra</taxon>
    </lineage>
</organism>
<gene>
    <name evidence="2" type="ORF">RFULGI_LOCUS11333</name>
</gene>
<dbReference type="OrthoDB" id="417481at2759"/>
<evidence type="ECO:0000313" key="3">
    <source>
        <dbReference type="Proteomes" id="UP000789396"/>
    </source>
</evidence>
<comment type="caution">
    <text evidence="2">The sequence shown here is derived from an EMBL/GenBank/DDBJ whole genome shotgun (WGS) entry which is preliminary data.</text>
</comment>
<feature type="region of interest" description="Disordered" evidence="1">
    <location>
        <begin position="25"/>
        <end position="46"/>
    </location>
</feature>
<evidence type="ECO:0000256" key="1">
    <source>
        <dbReference type="SAM" id="MobiDB-lite"/>
    </source>
</evidence>
<feature type="non-terminal residue" evidence="2">
    <location>
        <position position="1"/>
    </location>
</feature>
<evidence type="ECO:0000313" key="2">
    <source>
        <dbReference type="EMBL" id="CAG8719083.1"/>
    </source>
</evidence>
<dbReference type="EMBL" id="CAJVPZ010024428">
    <property type="protein sequence ID" value="CAG8719083.1"/>
    <property type="molecule type" value="Genomic_DNA"/>
</dbReference>
<protein>
    <submittedName>
        <fullName evidence="2">5435_t:CDS:1</fullName>
    </submittedName>
</protein>